<proteinExistence type="predicted"/>
<feature type="non-terminal residue" evidence="1">
    <location>
        <position position="1"/>
    </location>
</feature>
<protein>
    <submittedName>
        <fullName evidence="1">Uncharacterized protein</fullName>
    </submittedName>
</protein>
<accession>A0A5J4VC56</accession>
<gene>
    <name evidence="1" type="ORF">EZS28_024336</name>
</gene>
<comment type="caution">
    <text evidence="1">The sequence shown here is derived from an EMBL/GenBank/DDBJ whole genome shotgun (WGS) entry which is preliminary data.</text>
</comment>
<dbReference type="AlphaFoldDB" id="A0A5J4VC56"/>
<dbReference type="Proteomes" id="UP000324800">
    <property type="component" value="Unassembled WGS sequence"/>
</dbReference>
<dbReference type="EMBL" id="SNRW01008079">
    <property type="protein sequence ID" value="KAA6380136.1"/>
    <property type="molecule type" value="Genomic_DNA"/>
</dbReference>
<sequence length="331" mass="36279">KLKFQLTKCEESEKIITEANIEDENYQLFIDNQSALVYADKQYISDGQANNFALKINTDDKLVAKDLQELARQTHFRGYYQLNNDIINLASSAVGDFAFSAESGTVWMYESSWYDSGQLVPDQVTPASDELPIVDGAASARISTSYSRGDHKYPQKLTYDGNVTATKFIKTGGTNNYILLANGDTKKVVLATSNYDDGLRISRAVESTGGSAILLGCSRTSNTGVIAGQWQIFTSPNNYDNNPLGFVKSLSSDSGYTTRGLCISSDVNTLIFNRQIIAGTDSAVGSVNYSQGNPILWGANSTGTEGGFYSNGNSVFWRDHAIQFDPYYQEQ</sequence>
<organism evidence="1 2">
    <name type="scientific">Streblomastix strix</name>
    <dbReference type="NCBI Taxonomy" id="222440"/>
    <lineage>
        <taxon>Eukaryota</taxon>
        <taxon>Metamonada</taxon>
        <taxon>Preaxostyla</taxon>
        <taxon>Oxymonadida</taxon>
        <taxon>Streblomastigidae</taxon>
        <taxon>Streblomastix</taxon>
    </lineage>
</organism>
<evidence type="ECO:0000313" key="2">
    <source>
        <dbReference type="Proteomes" id="UP000324800"/>
    </source>
</evidence>
<reference evidence="1 2" key="1">
    <citation type="submission" date="2019-03" db="EMBL/GenBank/DDBJ databases">
        <title>Single cell metagenomics reveals metabolic interactions within the superorganism composed of flagellate Streblomastix strix and complex community of Bacteroidetes bacteria on its surface.</title>
        <authorList>
            <person name="Treitli S.C."/>
            <person name="Kolisko M."/>
            <person name="Husnik F."/>
            <person name="Keeling P."/>
            <person name="Hampl V."/>
        </authorList>
    </citation>
    <scope>NUCLEOTIDE SEQUENCE [LARGE SCALE GENOMIC DNA]</scope>
    <source>
        <strain evidence="1">ST1C</strain>
    </source>
</reference>
<name>A0A5J4VC56_9EUKA</name>
<evidence type="ECO:0000313" key="1">
    <source>
        <dbReference type="EMBL" id="KAA6380136.1"/>
    </source>
</evidence>